<feature type="compositionally biased region" description="Basic and acidic residues" evidence="1">
    <location>
        <begin position="17"/>
        <end position="27"/>
    </location>
</feature>
<gene>
    <name evidence="2" type="ORF">N7U68_20390</name>
</gene>
<organism evidence="2 3">
    <name type="scientific">Roseovarius pelagicus</name>
    <dbReference type="NCBI Taxonomy" id="2980108"/>
    <lineage>
        <taxon>Bacteria</taxon>
        <taxon>Pseudomonadati</taxon>
        <taxon>Pseudomonadota</taxon>
        <taxon>Alphaproteobacteria</taxon>
        <taxon>Rhodobacterales</taxon>
        <taxon>Roseobacteraceae</taxon>
        <taxon>Roseovarius</taxon>
    </lineage>
</organism>
<keyword evidence="3" id="KW-1185">Reference proteome</keyword>
<keyword evidence="2" id="KW-0614">Plasmid</keyword>
<accession>A0ABY6DH69</accession>
<feature type="region of interest" description="Disordered" evidence="1">
    <location>
        <begin position="1"/>
        <end position="52"/>
    </location>
</feature>
<evidence type="ECO:0000256" key="1">
    <source>
        <dbReference type="SAM" id="MobiDB-lite"/>
    </source>
</evidence>
<feature type="compositionally biased region" description="Basic and acidic residues" evidence="1">
    <location>
        <begin position="42"/>
        <end position="51"/>
    </location>
</feature>
<name>A0ABY6DH69_9RHOB</name>
<evidence type="ECO:0000313" key="3">
    <source>
        <dbReference type="Proteomes" id="UP001064087"/>
    </source>
</evidence>
<evidence type="ECO:0000313" key="2">
    <source>
        <dbReference type="EMBL" id="UXX85375.1"/>
    </source>
</evidence>
<dbReference type="RefSeq" id="WP_263049331.1">
    <property type="nucleotide sequence ID" value="NZ_CP106739.1"/>
</dbReference>
<dbReference type="Proteomes" id="UP001064087">
    <property type="component" value="Plasmid unnamed3"/>
</dbReference>
<geneLocation type="plasmid" evidence="2 3">
    <name>unnamed3</name>
</geneLocation>
<reference evidence="2" key="1">
    <citation type="submission" date="2022-10" db="EMBL/GenBank/DDBJ databases">
        <title>Roseovarius pelagicus sp. nov., isolated from Arctic seawater.</title>
        <authorList>
            <person name="Hong Y.W."/>
            <person name="Hwang C.Y."/>
        </authorList>
    </citation>
    <scope>NUCLEOTIDE SEQUENCE</scope>
    <source>
        <strain evidence="2">HL-MP18</strain>
        <plasmid evidence="2">unnamed3</plasmid>
    </source>
</reference>
<proteinExistence type="predicted"/>
<sequence length="104" mass="10979">MHDGHQAKSVGVVGAAEAHDTGSDAHHAHSKPMGVNDIDIAASDKDGKEQQSQECCDGICISVVVLEDTKVGKEPVGTNEYAILDGQTHSAETTGFLRPPRFLI</sequence>
<dbReference type="EMBL" id="CP106739">
    <property type="protein sequence ID" value="UXX85375.1"/>
    <property type="molecule type" value="Genomic_DNA"/>
</dbReference>
<protein>
    <submittedName>
        <fullName evidence="2">Uncharacterized protein</fullName>
    </submittedName>
</protein>